<gene>
    <name evidence="3" type="ORF">A3F84_20745</name>
</gene>
<keyword evidence="1" id="KW-0732">Signal</keyword>
<dbReference type="Pfam" id="PF13517">
    <property type="entry name" value="FG-GAP_3"/>
    <property type="match status" value="3"/>
</dbReference>
<proteinExistence type="predicted"/>
<dbReference type="EMBL" id="MFKF01000333">
    <property type="protein sequence ID" value="OGG46221.1"/>
    <property type="molecule type" value="Genomic_DNA"/>
</dbReference>
<dbReference type="GO" id="GO:0005975">
    <property type="term" value="P:carbohydrate metabolic process"/>
    <property type="evidence" value="ECO:0007669"/>
    <property type="project" value="UniProtKB-ARBA"/>
</dbReference>
<comment type="caution">
    <text evidence="3">The sequence shown here is derived from an EMBL/GenBank/DDBJ whole genome shotgun (WGS) entry which is preliminary data.</text>
</comment>
<reference evidence="3 4" key="1">
    <citation type="journal article" date="2016" name="Nat. Commun.">
        <title>Thousands of microbial genomes shed light on interconnected biogeochemical processes in an aquifer system.</title>
        <authorList>
            <person name="Anantharaman K."/>
            <person name="Brown C.T."/>
            <person name="Hug L.A."/>
            <person name="Sharon I."/>
            <person name="Castelle C.J."/>
            <person name="Probst A.J."/>
            <person name="Thomas B.C."/>
            <person name="Singh A."/>
            <person name="Wilkins M.J."/>
            <person name="Karaoz U."/>
            <person name="Brodie E.L."/>
            <person name="Williams K.H."/>
            <person name="Hubbard S.S."/>
            <person name="Banfield J.F."/>
        </authorList>
    </citation>
    <scope>NUCLEOTIDE SEQUENCE [LARGE SCALE GENOMIC DNA]</scope>
    <source>
        <strain evidence="4">RIFCSPLOWO2_12_FULL_64_10</strain>
    </source>
</reference>
<dbReference type="PANTHER" id="PTHR44103:SF1">
    <property type="entry name" value="PROPROTEIN CONVERTASE P"/>
    <property type="match status" value="1"/>
</dbReference>
<protein>
    <submittedName>
        <fullName evidence="3">Uncharacterized protein</fullName>
    </submittedName>
</protein>
<keyword evidence="2" id="KW-0378">Hydrolase</keyword>
<dbReference type="InterPro" id="IPR029018">
    <property type="entry name" value="Hex-like_dom2"/>
</dbReference>
<sequence>MSLKDLREPKRLYPNTTLAEAGKATSVIVRPREARYAGLAEQVQAGLRELSGAKVPVVTDEEVDGKPPKANLILLGNLNTNRAVFRLYGYNYTPADDLYPGRGGYLVQTIHDPWGNGRNAVGLFGSDYDGVRTAVGRFLGGLKGGPTVSVGRLFDVKFGPEALRIPKLLDEPDIAAEMAGAEEALRRGEHTGLWGRIGEKGLLYGLTGKEGYAELYKRLVYRMYEYAMSKPDNYGGIWGFDADFALHRVMPGWDLVEESPVLYDEDRLRITRILSEFISDCVPHVGNVDVPRVRHNHTTFAALALHYCGVYFHKYYHAAEADGWLALSDRCFKFQAKAFKPSEDCSGYQWLTHYHLVKYSLSKGDLAYFENGNARRDADYAILTTDNLGYALPYGDNASPFGWWSELPFLRAVVCATGDGRCQWMLDKKTAVEPRWAAYEYHRRVDPVEPEDLSGTQVFPVDPLYYASNEGERHLPLKKTFDKVVFRDGYDPEAQYLFLDGLSNGGHKHYDGNSISRITENRRIWLADCDYIKSLPKFHNGVLIFKDGQSAPIPPFAELERAADFDRSGFSETTVRAYSGVDWHRNILWSRGRYFLVVDEMEAVEPGDYAFRCIWQTRGGVKVREGGLAVEQDGERFFIKGLPGPALKLTDDPVTGKNWAAYPHAEPVVRILQQIADVRLERGQTYTYFNLLYCSDRGQPQNLRMERLTDGAVRVTGGPKVAFAGVGQADVIQKIPSGPAVAAAQFHVTPSGFALVDGTALSWGRLSFKSDAPVSVEYDVVRGEGVIVAPRAARMSLASDGRKGVTVDGERAQARSSRGVLAFSVPKGTHRIGLASDVASGLRRRAVGKARPSVTPPTLIRGRGGKVPSLKEVWAYRDGGAFLSVCAADLDGDGRAEVVAGGRGTSVCAVKDGRALWRFGTGGEVRSVWAADLEKDGRPEVIAGSADTNVYVLDAAGSERWRFAIPFYFQTPVVRSVFTGDLNGDGMLEVVAAVESWRYYAFAHDGRELWHQMTVRPSSTGCAADLDGDGRAEVIAGTDYHRWHCIDGGGAIRWSYHPATGPRTNSAAAGDMDGDGLKEVAFAGADGNIHLLGADGKLLWQYNTGDEVTQVVMADVDGDGLDEVVASSMSFNVYVVKGDGKTRVWRADTGDVVTCIAVGDFDGDGRPEVAAGGEDGVVRVLANGDGREVGRFAARGPILTLGAADLDGDHILEIIVAEGYGGLCALKI</sequence>
<dbReference type="Proteomes" id="UP000178606">
    <property type="component" value="Unassembled WGS sequence"/>
</dbReference>
<organism evidence="3 4">
    <name type="scientific">Handelsmanbacteria sp. (strain RIFCSPLOWO2_12_FULL_64_10)</name>
    <dbReference type="NCBI Taxonomy" id="1817868"/>
    <lineage>
        <taxon>Bacteria</taxon>
        <taxon>Candidatus Handelsmaniibacteriota</taxon>
    </lineage>
</organism>
<evidence type="ECO:0000256" key="1">
    <source>
        <dbReference type="ARBA" id="ARBA00022729"/>
    </source>
</evidence>
<dbReference type="Gene3D" id="3.30.379.10">
    <property type="entry name" value="Chitobiase/beta-hexosaminidase domain 2-like"/>
    <property type="match status" value="1"/>
</dbReference>
<dbReference type="InterPro" id="IPR008929">
    <property type="entry name" value="Chondroitin_lyas"/>
</dbReference>
<evidence type="ECO:0000313" key="3">
    <source>
        <dbReference type="EMBL" id="OGG46221.1"/>
    </source>
</evidence>
<dbReference type="InterPro" id="IPR013517">
    <property type="entry name" value="FG-GAP"/>
</dbReference>
<dbReference type="SUPFAM" id="SSF69318">
    <property type="entry name" value="Integrin alpha N-terminal domain"/>
    <property type="match status" value="2"/>
</dbReference>
<dbReference type="PANTHER" id="PTHR44103">
    <property type="entry name" value="PROPROTEIN CONVERTASE P"/>
    <property type="match status" value="1"/>
</dbReference>
<accession>A0A1F6CB86</accession>
<dbReference type="SUPFAM" id="SSF48230">
    <property type="entry name" value="Chondroitin AC/alginate lyase"/>
    <property type="match status" value="1"/>
</dbReference>
<evidence type="ECO:0000313" key="4">
    <source>
        <dbReference type="Proteomes" id="UP000178606"/>
    </source>
</evidence>
<dbReference type="InterPro" id="IPR028994">
    <property type="entry name" value="Integrin_alpha_N"/>
</dbReference>
<dbReference type="InterPro" id="IPR015943">
    <property type="entry name" value="WD40/YVTN_repeat-like_dom_sf"/>
</dbReference>
<dbReference type="Gene3D" id="1.50.10.100">
    <property type="entry name" value="Chondroitin AC/alginate lyase"/>
    <property type="match status" value="1"/>
</dbReference>
<dbReference type="Gene3D" id="2.70.98.70">
    <property type="match status" value="1"/>
</dbReference>
<dbReference type="AlphaFoldDB" id="A0A1F6CB86"/>
<dbReference type="Gene3D" id="2.130.10.10">
    <property type="entry name" value="YVTN repeat-like/Quinoprotein amine dehydrogenase"/>
    <property type="match status" value="1"/>
</dbReference>
<name>A0A1F6CB86_HANXR</name>
<dbReference type="Gene3D" id="2.40.128.630">
    <property type="match status" value="1"/>
</dbReference>
<dbReference type="GO" id="GO:0016787">
    <property type="term" value="F:hydrolase activity"/>
    <property type="evidence" value="ECO:0007669"/>
    <property type="project" value="UniProtKB-KW"/>
</dbReference>
<evidence type="ECO:0000256" key="2">
    <source>
        <dbReference type="ARBA" id="ARBA00022801"/>
    </source>
</evidence>